<proteinExistence type="predicted"/>
<evidence type="ECO:0000313" key="2">
    <source>
        <dbReference type="EMBL" id="SEL33308.1"/>
    </source>
</evidence>
<evidence type="ECO:0008006" key="4">
    <source>
        <dbReference type="Google" id="ProtNLM"/>
    </source>
</evidence>
<dbReference type="RefSeq" id="WP_085285166.1">
    <property type="nucleotide sequence ID" value="NZ_FOBI01000009.1"/>
</dbReference>
<dbReference type="AlphaFoldDB" id="A0A1H7PCX4"/>
<organism evidence="2 3">
    <name type="scientific">Colwellia chukchiensis</name>
    <dbReference type="NCBI Taxonomy" id="641665"/>
    <lineage>
        <taxon>Bacteria</taxon>
        <taxon>Pseudomonadati</taxon>
        <taxon>Pseudomonadota</taxon>
        <taxon>Gammaproteobacteria</taxon>
        <taxon>Alteromonadales</taxon>
        <taxon>Colwelliaceae</taxon>
        <taxon>Colwellia</taxon>
    </lineage>
</organism>
<keyword evidence="3" id="KW-1185">Reference proteome</keyword>
<sequence length="307" mass="34319">MKYIMASVGALFSMPLLAAVTTTAPVTFNGEVSIGVISNSALSIDELDEVSSQADSGIEKNAAVAGVWQVNEQAKISTSYRFQAQDYNEFDAFDLSLHQVSVDASYKWQQKALGLRYDGAKAILAGERFLTFQQASMYLGTYLQPSTFLRTSAKVKRKQFAHVTDRDADAYGANASLFHFINDGKTMFMLAVSADKENAVDPQFSHYSYGVNTKFSQKFTALGFAQTAALAWRFQSKDFQSVSHEQLSNQQMSSRDEHQHVFQAQWQLAFNRYLALESQLEYGDYRSQLDSQTYSQTKSSLAIKAKF</sequence>
<name>A0A1H7PCX4_9GAMM</name>
<reference evidence="3" key="1">
    <citation type="submission" date="2016-10" db="EMBL/GenBank/DDBJ databases">
        <authorList>
            <person name="Varghese N."/>
            <person name="Submissions S."/>
        </authorList>
    </citation>
    <scope>NUCLEOTIDE SEQUENCE [LARGE SCALE GENOMIC DNA]</scope>
    <source>
        <strain evidence="3">CGMCC 1.9127</strain>
    </source>
</reference>
<protein>
    <recommendedName>
        <fullName evidence="4">DUF560 domain-containing protein</fullName>
    </recommendedName>
</protein>
<feature type="signal peptide" evidence="1">
    <location>
        <begin position="1"/>
        <end position="18"/>
    </location>
</feature>
<keyword evidence="1" id="KW-0732">Signal</keyword>
<evidence type="ECO:0000313" key="3">
    <source>
        <dbReference type="Proteomes" id="UP000199297"/>
    </source>
</evidence>
<accession>A0A1H7PCX4</accession>
<feature type="chain" id="PRO_5011680061" description="DUF560 domain-containing protein" evidence="1">
    <location>
        <begin position="19"/>
        <end position="307"/>
    </location>
</feature>
<evidence type="ECO:0000256" key="1">
    <source>
        <dbReference type="SAM" id="SignalP"/>
    </source>
</evidence>
<gene>
    <name evidence="2" type="ORF">SAMN05216262_10968</name>
</gene>
<dbReference type="EMBL" id="FOBI01000009">
    <property type="protein sequence ID" value="SEL33308.1"/>
    <property type="molecule type" value="Genomic_DNA"/>
</dbReference>
<dbReference type="STRING" id="641665.GCA_002104455_00767"/>
<dbReference type="Proteomes" id="UP000199297">
    <property type="component" value="Unassembled WGS sequence"/>
</dbReference>
<dbReference type="OrthoDB" id="6310872at2"/>